<evidence type="ECO:0000313" key="1">
    <source>
        <dbReference type="EMBL" id="MBB3953396.1"/>
    </source>
</evidence>
<gene>
    <name evidence="1" type="ORF">GGR38_000308</name>
</gene>
<dbReference type="Proteomes" id="UP000548867">
    <property type="component" value="Unassembled WGS sequence"/>
</dbReference>
<protein>
    <submittedName>
        <fullName evidence="1">Uncharacterized protein</fullName>
    </submittedName>
</protein>
<organism evidence="1 2">
    <name type="scientific">Novosphingobium sediminicola</name>
    <dbReference type="NCBI Taxonomy" id="563162"/>
    <lineage>
        <taxon>Bacteria</taxon>
        <taxon>Pseudomonadati</taxon>
        <taxon>Pseudomonadota</taxon>
        <taxon>Alphaproteobacteria</taxon>
        <taxon>Sphingomonadales</taxon>
        <taxon>Sphingomonadaceae</taxon>
        <taxon>Novosphingobium</taxon>
    </lineage>
</organism>
<evidence type="ECO:0000313" key="2">
    <source>
        <dbReference type="Proteomes" id="UP000548867"/>
    </source>
</evidence>
<dbReference type="RefSeq" id="WP_183621981.1">
    <property type="nucleotide sequence ID" value="NZ_JACIDX010000001.1"/>
</dbReference>
<comment type="caution">
    <text evidence="1">The sequence shown here is derived from an EMBL/GenBank/DDBJ whole genome shotgun (WGS) entry which is preliminary data.</text>
</comment>
<proteinExistence type="predicted"/>
<sequence length="844" mass="86159">MLGSLAALRSRRNHALSAPWLGSAKLAFTPPTLVNPLEPGSNFDPAYPGRGTGIPAITGLFTQIIGDGTQDLLIAATQNGGASGNGLPDGSASPRTGRVAIEDWRHARIVGGDLTGTTGVSGLRLVASLPTCRSIMIEGLRGDFALAPETDAMGVLGNTSGTRPNLYVQCVHMRGVFGTNLAHDAGRAMPSITMAGGTLSCTVDSLTSPSAIQVGDEVIVAVGNSDNSFASNWEVTAIDEGAKRLVLANSHAVPMPANGTGASGTLWRLDGATLGLHADTLQVYSTGRIGAVLMDRVHGRGNYQPGAIIGQFMTTGMGSTSAILSRCFFEHQDHDPQDFGSISLFLGDHDTEAGGHVSATGGRRLAQAECYQVHVTGRTGRTLGQIISPQTGSRVNGLPFGAVIEHVGGAQQAWFNAHPTASIKGVVTFGAPAASPAPWDAPGLGVPGFGYVSPGYYARPALPSPLPAIVITGAMSLAADAPRGAELGVIDLPGIEAGWIVDAYLLDDAGGRVQIVGNRLQRGRVASDAGSFACTLRAAVREAPAITRDLAATITITAPAAAPAYAAMAHAEARAAVRAMYALPGSGDLAAIDALFAAIKAISGGTFFARLHGLYIPAALADRRDAGINWAAPGAIDLHESNTPRSWAARLGFAGSSTNQFTLGDPAWTPSALGLGQNAASVLVGYALRNPDTDDGLLATGTDYILGNDAFYLGVTNTGAILSRCHNSGGKTTSALPLAGVGGEVHVIAMTRQASAGYDLMHGTLAAALSASMAVTSAQSTQASSSTAPSTYPLVLSGRNAAGSLNFCTKTLPFVAIGSGWSLAECEALRAALATFATQTLGLS</sequence>
<reference evidence="1 2" key="1">
    <citation type="submission" date="2020-08" db="EMBL/GenBank/DDBJ databases">
        <title>Genomic Encyclopedia of Type Strains, Phase IV (KMG-IV): sequencing the most valuable type-strain genomes for metagenomic binning, comparative biology and taxonomic classification.</title>
        <authorList>
            <person name="Goeker M."/>
        </authorList>
    </citation>
    <scope>NUCLEOTIDE SEQUENCE [LARGE SCALE GENOMIC DNA]</scope>
    <source>
        <strain evidence="1 2">DSM 27057</strain>
    </source>
</reference>
<dbReference type="AlphaFoldDB" id="A0A7W6G4M4"/>
<accession>A0A7W6G4M4</accession>
<keyword evidence="2" id="KW-1185">Reference proteome</keyword>
<name>A0A7W6G4M4_9SPHN</name>
<dbReference type="EMBL" id="JACIDX010000001">
    <property type="protein sequence ID" value="MBB3953396.1"/>
    <property type="molecule type" value="Genomic_DNA"/>
</dbReference>